<dbReference type="Gene3D" id="2.170.260.10">
    <property type="entry name" value="paz domain"/>
    <property type="match status" value="1"/>
</dbReference>
<keyword evidence="1" id="KW-1133">Transmembrane helix</keyword>
<dbReference type="EMBL" id="SDRB02010463">
    <property type="protein sequence ID" value="THG06316.1"/>
    <property type="molecule type" value="Genomic_DNA"/>
</dbReference>
<accession>A0A4S4DUT7</accession>
<dbReference type="Proteomes" id="UP000306102">
    <property type="component" value="Unassembled WGS sequence"/>
</dbReference>
<proteinExistence type="predicted"/>
<evidence type="ECO:0000313" key="4">
    <source>
        <dbReference type="Proteomes" id="UP000306102"/>
    </source>
</evidence>
<comment type="caution">
    <text evidence="3">The sequence shown here is derived from an EMBL/GenBank/DDBJ whole genome shotgun (WGS) entry which is preliminary data.</text>
</comment>
<feature type="transmembrane region" description="Helical" evidence="1">
    <location>
        <begin position="160"/>
        <end position="176"/>
    </location>
</feature>
<reference evidence="3 4" key="1">
    <citation type="journal article" date="2018" name="Proc. Natl. Acad. Sci. U.S.A.">
        <title>Draft genome sequence of Camellia sinensis var. sinensis provides insights into the evolution of the tea genome and tea quality.</title>
        <authorList>
            <person name="Wei C."/>
            <person name="Yang H."/>
            <person name="Wang S."/>
            <person name="Zhao J."/>
            <person name="Liu C."/>
            <person name="Gao L."/>
            <person name="Xia E."/>
            <person name="Lu Y."/>
            <person name="Tai Y."/>
            <person name="She G."/>
            <person name="Sun J."/>
            <person name="Cao H."/>
            <person name="Tong W."/>
            <person name="Gao Q."/>
            <person name="Li Y."/>
            <person name="Deng W."/>
            <person name="Jiang X."/>
            <person name="Wang W."/>
            <person name="Chen Q."/>
            <person name="Zhang S."/>
            <person name="Li H."/>
            <person name="Wu J."/>
            <person name="Wang P."/>
            <person name="Li P."/>
            <person name="Shi C."/>
            <person name="Zheng F."/>
            <person name="Jian J."/>
            <person name="Huang B."/>
            <person name="Shan D."/>
            <person name="Shi M."/>
            <person name="Fang C."/>
            <person name="Yue Y."/>
            <person name="Li F."/>
            <person name="Li D."/>
            <person name="Wei S."/>
            <person name="Han B."/>
            <person name="Jiang C."/>
            <person name="Yin Y."/>
            <person name="Xia T."/>
            <person name="Zhang Z."/>
            <person name="Bennetzen J.L."/>
            <person name="Zhao S."/>
            <person name="Wan X."/>
        </authorList>
    </citation>
    <scope>NUCLEOTIDE SEQUENCE [LARGE SCALE GENOMIC DNA]</scope>
    <source>
        <strain evidence="4">cv. Shuchazao</strain>
        <tissue evidence="3">Leaf</tissue>
    </source>
</reference>
<keyword evidence="1" id="KW-0812">Transmembrane</keyword>
<dbReference type="InterPro" id="IPR003100">
    <property type="entry name" value="PAZ_dom"/>
</dbReference>
<sequence length="201" mass="21766">MAKEKAAKSKAAKDVMIVLTLKNGLDLVFEGITIVSGILGTIARVPCVENSDKDLQEVGTWKKSMEISYWTIFSLKVRNADGGYDGGEALQITVYDYFTKHHNIELTYSTFMPCLDVGKPKRPNYHPLEVLSSIQRASLVEKSRQKPQERIRVVTDTRNATGLVVLATAAGLGASTHTLGTLVPMIGAVAIAIGTVVGSFI</sequence>
<feature type="transmembrane region" description="Helical" evidence="1">
    <location>
        <begin position="182"/>
        <end position="200"/>
    </location>
</feature>
<dbReference type="SUPFAM" id="SSF101690">
    <property type="entry name" value="PAZ domain"/>
    <property type="match status" value="1"/>
</dbReference>
<keyword evidence="1" id="KW-0472">Membrane</keyword>
<feature type="domain" description="PAZ" evidence="2">
    <location>
        <begin position="88"/>
        <end position="144"/>
    </location>
</feature>
<gene>
    <name evidence="3" type="ORF">TEA_007611</name>
</gene>
<dbReference type="AlphaFoldDB" id="A0A4S4DUT7"/>
<keyword evidence="4" id="KW-1185">Reference proteome</keyword>
<evidence type="ECO:0000256" key="1">
    <source>
        <dbReference type="SAM" id="Phobius"/>
    </source>
</evidence>
<evidence type="ECO:0000313" key="3">
    <source>
        <dbReference type="EMBL" id="THG06316.1"/>
    </source>
</evidence>
<dbReference type="InterPro" id="IPR036085">
    <property type="entry name" value="PAZ_dom_sf"/>
</dbReference>
<dbReference type="STRING" id="542762.A0A4S4DUT7"/>
<evidence type="ECO:0000259" key="2">
    <source>
        <dbReference type="Pfam" id="PF02170"/>
    </source>
</evidence>
<name>A0A4S4DUT7_CAMSN</name>
<dbReference type="PANTHER" id="PTHR22891">
    <property type="entry name" value="EUKARYOTIC TRANSLATION INITIATION FACTOR 2C"/>
    <property type="match status" value="1"/>
</dbReference>
<dbReference type="CDD" id="cd02846">
    <property type="entry name" value="PAZ_argonaute_like"/>
    <property type="match status" value="1"/>
</dbReference>
<protein>
    <recommendedName>
        <fullName evidence="2">PAZ domain-containing protein</fullName>
    </recommendedName>
</protein>
<dbReference type="GO" id="GO:0003723">
    <property type="term" value="F:RNA binding"/>
    <property type="evidence" value="ECO:0007669"/>
    <property type="project" value="InterPro"/>
</dbReference>
<dbReference type="Pfam" id="PF02170">
    <property type="entry name" value="PAZ"/>
    <property type="match status" value="1"/>
</dbReference>
<organism evidence="3 4">
    <name type="scientific">Camellia sinensis var. sinensis</name>
    <name type="common">China tea</name>
    <dbReference type="NCBI Taxonomy" id="542762"/>
    <lineage>
        <taxon>Eukaryota</taxon>
        <taxon>Viridiplantae</taxon>
        <taxon>Streptophyta</taxon>
        <taxon>Embryophyta</taxon>
        <taxon>Tracheophyta</taxon>
        <taxon>Spermatophyta</taxon>
        <taxon>Magnoliopsida</taxon>
        <taxon>eudicotyledons</taxon>
        <taxon>Gunneridae</taxon>
        <taxon>Pentapetalae</taxon>
        <taxon>asterids</taxon>
        <taxon>Ericales</taxon>
        <taxon>Theaceae</taxon>
        <taxon>Camellia</taxon>
    </lineage>
</organism>